<dbReference type="Proteomes" id="UP000051487">
    <property type="component" value="Unassembled WGS sequence"/>
</dbReference>
<proteinExistence type="predicted"/>
<sequence>MVDLGKPKKQDIPIQPLPAEISWSGPTPNTIWAGVSELVQDGSGYRVTIVIRNSTYFLDCLSLELGERVSQDPTELRQEIISQLQNYSAKYKEKLIGAGLPESFVLRCPGLCSQLWLQLDIVPLVLRHEARARTVHDRGELATFSGWERKPLDEQADSMARKCIRSFGIGHTIHNQIGNDNLVEVDIGFMAHLADKQDYERTVEPRSWAIAQQYARDLVKKQVKAAFFSLTFHGQPDVHMRHALVRFAHCMGVEFRWYVAKPRPRIHNLLQKMRDILEGLNDSLKYLSFDEELEILEWVYDNARRYWLRHNGPLKPRSMGGVDVVVIDSAPLLPLALLSKQQDPGRPVLYENRLMFQNNMAEDPNGPLARVWDFVRTRSKDVDILVSPVPKYLAPQQILPSKRVGYIPVSVDQ</sequence>
<dbReference type="EMBL" id="BCLY01000004">
    <property type="protein sequence ID" value="GAQ04962.1"/>
    <property type="molecule type" value="Genomic_DNA"/>
</dbReference>
<protein>
    <recommendedName>
        <fullName evidence="1">Trehalose synthase N-terminal domain-containing protein</fullName>
    </recommendedName>
</protein>
<dbReference type="PANTHER" id="PTHR47779">
    <property type="entry name" value="SYNTHASE (CCG-9), PUTATIVE (AFU_ORTHOLOGUE AFUA_3G12100)-RELATED"/>
    <property type="match status" value="1"/>
</dbReference>
<dbReference type="PANTHER" id="PTHR47779:SF2">
    <property type="entry name" value="SHOCK TREHALOSE SYNTHASE, PUTATIVE (AFU_ORTHOLOGUE AFUA_5G14780)-RELATED"/>
    <property type="match status" value="1"/>
</dbReference>
<evidence type="ECO:0000313" key="3">
    <source>
        <dbReference type="Proteomes" id="UP000051487"/>
    </source>
</evidence>
<evidence type="ECO:0000259" key="1">
    <source>
        <dbReference type="Pfam" id="PF21269"/>
    </source>
</evidence>
<dbReference type="InterPro" id="IPR052078">
    <property type="entry name" value="Trehalose_Metab_GTase"/>
</dbReference>
<comment type="caution">
    <text evidence="2">The sequence shown here is derived from an EMBL/GenBank/DDBJ whole genome shotgun (WGS) entry which is preliminary data.</text>
</comment>
<evidence type="ECO:0000313" key="2">
    <source>
        <dbReference type="EMBL" id="GAQ04962.1"/>
    </source>
</evidence>
<feature type="domain" description="Trehalose synthase N-terminal" evidence="1">
    <location>
        <begin position="239"/>
        <end position="393"/>
    </location>
</feature>
<accession>A0AAN4PED2</accession>
<dbReference type="AlphaFoldDB" id="A0AAN4PED2"/>
<dbReference type="InterPro" id="IPR049438">
    <property type="entry name" value="TreT_GT1"/>
</dbReference>
<reference evidence="2 3" key="1">
    <citation type="submission" date="2015-11" db="EMBL/GenBank/DDBJ databases">
        <title>Aspergillus lentulus strain IFM 54703T.</title>
        <authorList>
            <person name="Kusuya Y."/>
            <person name="Sakai K."/>
            <person name="Kamei K."/>
            <person name="Takahashi H."/>
            <person name="Yaguchi T."/>
        </authorList>
    </citation>
    <scope>NUCLEOTIDE SEQUENCE [LARGE SCALE GENOMIC DNA]</scope>
    <source>
        <strain evidence="2 3">IFM 54703</strain>
    </source>
</reference>
<dbReference type="Gene3D" id="3.40.50.2000">
    <property type="entry name" value="Glycogen Phosphorylase B"/>
    <property type="match status" value="1"/>
</dbReference>
<name>A0AAN4PED2_ASPLE</name>
<gene>
    <name evidence="2" type="ORF">ALT_2283</name>
</gene>
<dbReference type="Pfam" id="PF21269">
    <property type="entry name" value="TreT_GT1"/>
    <property type="match status" value="1"/>
</dbReference>
<organism evidence="2 3">
    <name type="scientific">Aspergillus lentulus</name>
    <dbReference type="NCBI Taxonomy" id="293939"/>
    <lineage>
        <taxon>Eukaryota</taxon>
        <taxon>Fungi</taxon>
        <taxon>Dikarya</taxon>
        <taxon>Ascomycota</taxon>
        <taxon>Pezizomycotina</taxon>
        <taxon>Eurotiomycetes</taxon>
        <taxon>Eurotiomycetidae</taxon>
        <taxon>Eurotiales</taxon>
        <taxon>Aspergillaceae</taxon>
        <taxon>Aspergillus</taxon>
        <taxon>Aspergillus subgen. Fumigati</taxon>
    </lineage>
</organism>